<comment type="caution">
    <text evidence="1">The sequence shown here is derived from an EMBL/GenBank/DDBJ whole genome shotgun (WGS) entry which is preliminary data.</text>
</comment>
<organism evidence="1 2">
    <name type="scientific">Hirundo rustica rustica</name>
    <dbReference type="NCBI Taxonomy" id="333673"/>
    <lineage>
        <taxon>Eukaryota</taxon>
        <taxon>Metazoa</taxon>
        <taxon>Chordata</taxon>
        <taxon>Craniata</taxon>
        <taxon>Vertebrata</taxon>
        <taxon>Euteleostomi</taxon>
        <taxon>Archelosauria</taxon>
        <taxon>Archosauria</taxon>
        <taxon>Dinosauria</taxon>
        <taxon>Saurischia</taxon>
        <taxon>Theropoda</taxon>
        <taxon>Coelurosauria</taxon>
        <taxon>Aves</taxon>
        <taxon>Neognathae</taxon>
        <taxon>Neoaves</taxon>
        <taxon>Telluraves</taxon>
        <taxon>Australaves</taxon>
        <taxon>Passeriformes</taxon>
        <taxon>Sylvioidea</taxon>
        <taxon>Hirundinidae</taxon>
        <taxon>Hirundo</taxon>
    </lineage>
</organism>
<keyword evidence="2" id="KW-1185">Reference proteome</keyword>
<evidence type="ECO:0000313" key="1">
    <source>
        <dbReference type="EMBL" id="RMC12942.1"/>
    </source>
</evidence>
<name>A0A3M0KI86_HIRRU</name>
<proteinExistence type="predicted"/>
<dbReference type="AlphaFoldDB" id="A0A3M0KI86"/>
<gene>
    <name evidence="1" type="ORF">DUI87_10469</name>
</gene>
<evidence type="ECO:0000313" key="2">
    <source>
        <dbReference type="Proteomes" id="UP000269221"/>
    </source>
</evidence>
<dbReference type="Proteomes" id="UP000269221">
    <property type="component" value="Unassembled WGS sequence"/>
</dbReference>
<dbReference type="OrthoDB" id="10571250at2759"/>
<reference evidence="1 2" key="1">
    <citation type="submission" date="2018-07" db="EMBL/GenBank/DDBJ databases">
        <title>A high quality draft genome assembly of the barn swallow (H. rustica rustica).</title>
        <authorList>
            <person name="Formenti G."/>
            <person name="Chiara M."/>
            <person name="Poveda L."/>
            <person name="Francoijs K.-J."/>
            <person name="Bonisoli-Alquati A."/>
            <person name="Canova L."/>
            <person name="Gianfranceschi L."/>
            <person name="Horner D.S."/>
            <person name="Saino N."/>
        </authorList>
    </citation>
    <scope>NUCLEOTIDE SEQUENCE [LARGE SCALE GENOMIC DNA]</scope>
    <source>
        <strain evidence="1">Chelidonia</strain>
        <tissue evidence="1">Blood</tissue>
    </source>
</reference>
<sequence>MKIKRRHLWISEDLRRNYMEEALLAWVSFVLLKMKLNDFERNLTLDCIISVLCRLKRFEKQIDTVEIRSSQMHMPARQVMNPVLQGQMRPGFIKESQIKEKLGIVTGKKHGICNKNAKILEAAPQA</sequence>
<accession>A0A3M0KI86</accession>
<protein>
    <submittedName>
        <fullName evidence="1">Uncharacterized protein</fullName>
    </submittedName>
</protein>
<dbReference type="EMBL" id="QRBI01000106">
    <property type="protein sequence ID" value="RMC12942.1"/>
    <property type="molecule type" value="Genomic_DNA"/>
</dbReference>